<name>A0A8S5VTP1_9CAUD</name>
<reference evidence="1" key="1">
    <citation type="journal article" date="2021" name="Proc. Natl. Acad. Sci. U.S.A.">
        <title>A Catalog of Tens of Thousands of Viruses from Human Metagenomes Reveals Hidden Associations with Chronic Diseases.</title>
        <authorList>
            <person name="Tisza M.J."/>
            <person name="Buck C.B."/>
        </authorList>
    </citation>
    <scope>NUCLEOTIDE SEQUENCE</scope>
    <source>
        <strain evidence="1">CtASH1</strain>
    </source>
</reference>
<evidence type="ECO:0000313" key="1">
    <source>
        <dbReference type="EMBL" id="DAG97971.1"/>
    </source>
</evidence>
<dbReference type="EMBL" id="BK035393">
    <property type="protein sequence ID" value="DAG97971.1"/>
    <property type="molecule type" value="Genomic_DNA"/>
</dbReference>
<accession>A0A8S5VTP1</accession>
<organism evidence="1">
    <name type="scientific">Ackermannviridae sp</name>
    <dbReference type="NCBI Taxonomy" id="2831612"/>
    <lineage>
        <taxon>Viruses</taxon>
        <taxon>Duplodnaviria</taxon>
        <taxon>Heunggongvirae</taxon>
        <taxon>Uroviricota</taxon>
        <taxon>Caudoviricetes</taxon>
        <taxon>Pantevenvirales</taxon>
        <taxon>Ackermannviridae</taxon>
    </lineage>
</organism>
<proteinExistence type="predicted"/>
<protein>
    <submittedName>
        <fullName evidence="1">Uncharacterized protein</fullName>
    </submittedName>
</protein>
<sequence length="186" mass="22265">MNKVEKFVDRVVKSCNSIIQSKGVRLEDFLMAKFNPSDRGVDIICSYINKYYRQIDKSTLINGDIEERYVFELYRETRKSVVFYSRDKELEPEDVMFHLDFFKEIQEFVEEDKCRELASFILKNYVEKVKPSDKDDYVYVFFTGFVKHPWKTDWQVAELIALEFIEKMSVVVDEKTEDEEVINPKE</sequence>